<accession>A0A6G8JIM6</accession>
<evidence type="ECO:0000313" key="2">
    <source>
        <dbReference type="EMBL" id="QIM66929.1"/>
    </source>
</evidence>
<feature type="signal peptide" evidence="1">
    <location>
        <begin position="1"/>
        <end position="22"/>
    </location>
</feature>
<sequence>MLTRILGITLIAGAFISATAVASVKTSSLTVAKPTLSKTLPAECEKMFNTADKLVSDAEKQPGTHTQVSKMKNKLSSTKQQILKMDSDLQLKSCEKGLTALNTLKQKHQ</sequence>
<reference evidence="2 3" key="1">
    <citation type="submission" date="2016-03" db="EMBL/GenBank/DDBJ databases">
        <authorList>
            <person name="Bojesen A.M."/>
            <person name="Planet P."/>
            <person name="Hansen M.J."/>
        </authorList>
    </citation>
    <scope>NUCLEOTIDE SEQUENCE [LARGE SCALE GENOMIC DNA]</scope>
    <source>
        <strain evidence="2 3">B 234/94</strain>
    </source>
</reference>
<dbReference type="Proteomes" id="UP000501366">
    <property type="component" value="Chromosome"/>
</dbReference>
<dbReference type="RefSeq" id="WP_165889120.1">
    <property type="nucleotide sequence ID" value="NZ_CP015030.1"/>
</dbReference>
<protein>
    <submittedName>
        <fullName evidence="2">ABC transporter ATPase</fullName>
    </submittedName>
</protein>
<dbReference type="KEGG" id="mgra:A4G16_05850"/>
<dbReference type="Pfam" id="PF17274">
    <property type="entry name" value="DUF5339"/>
    <property type="match status" value="1"/>
</dbReference>
<dbReference type="AlphaFoldDB" id="A0A6G8JIM6"/>
<feature type="chain" id="PRO_5026201339" evidence="1">
    <location>
        <begin position="23"/>
        <end position="109"/>
    </location>
</feature>
<evidence type="ECO:0000256" key="1">
    <source>
        <dbReference type="SAM" id="SignalP"/>
    </source>
</evidence>
<gene>
    <name evidence="2" type="ORF">A4G16_05850</name>
</gene>
<evidence type="ECO:0000313" key="3">
    <source>
        <dbReference type="Proteomes" id="UP000501366"/>
    </source>
</evidence>
<proteinExistence type="predicted"/>
<dbReference type="InterPro" id="IPR020493">
    <property type="entry name" value="Uncharacterised_HI0310"/>
</dbReference>
<dbReference type="EMBL" id="CP015030">
    <property type="protein sequence ID" value="QIM66929.1"/>
    <property type="molecule type" value="Genomic_DNA"/>
</dbReference>
<name>A0A6G8JIM6_9PAST</name>
<keyword evidence="1" id="KW-0732">Signal</keyword>
<organism evidence="2 3">
    <name type="scientific">Mannheimia granulomatis</name>
    <dbReference type="NCBI Taxonomy" id="85402"/>
    <lineage>
        <taxon>Bacteria</taxon>
        <taxon>Pseudomonadati</taxon>
        <taxon>Pseudomonadota</taxon>
        <taxon>Gammaproteobacteria</taxon>
        <taxon>Pasteurellales</taxon>
        <taxon>Pasteurellaceae</taxon>
        <taxon>Mannheimia</taxon>
    </lineage>
</organism>